<dbReference type="RefSeq" id="WP_263341277.1">
    <property type="nucleotide sequence ID" value="NZ_JAGSYH010000007.1"/>
</dbReference>
<protein>
    <submittedName>
        <fullName evidence="1">VWA domain-containing protein</fullName>
    </submittedName>
</protein>
<dbReference type="Proteomes" id="UP001596091">
    <property type="component" value="Unassembled WGS sequence"/>
</dbReference>
<organism evidence="1 2">
    <name type="scientific">Acidicapsa dinghuensis</name>
    <dbReference type="NCBI Taxonomy" id="2218256"/>
    <lineage>
        <taxon>Bacteria</taxon>
        <taxon>Pseudomonadati</taxon>
        <taxon>Acidobacteriota</taxon>
        <taxon>Terriglobia</taxon>
        <taxon>Terriglobales</taxon>
        <taxon>Acidobacteriaceae</taxon>
        <taxon>Acidicapsa</taxon>
    </lineage>
</organism>
<keyword evidence="2" id="KW-1185">Reference proteome</keyword>
<dbReference type="Gene3D" id="3.40.50.410">
    <property type="entry name" value="von Willebrand factor, type A domain"/>
    <property type="match status" value="1"/>
</dbReference>
<name>A0ABW1EHD7_9BACT</name>
<dbReference type="NCBIfam" id="TIGR03436">
    <property type="entry name" value="acidobact_VWFA"/>
    <property type="match status" value="1"/>
</dbReference>
<dbReference type="InterPro" id="IPR036465">
    <property type="entry name" value="vWFA_dom_sf"/>
</dbReference>
<sequence length="354" mass="39046">MVRWVGATGPTGRFGRYRLLILTVVTVGVSIFQARAQELPPPEPPKALPSPDGGQTVLHATTNVVLVPTLVEKDHGDVVYGLKPTDFELTDNGVPQKLHVEEDMDTAPVALVVAVEQGRMAGLEFDKIAKLGPLLDLFLGDGKSEAALVGFDSKPHLVRDFTQSEADLTDDLRHFDPGDGGDAILDTISYAVDILRTQPKEYRRVLLLISEPREHGGSHIRPEKLVQRIGLSDVLVLSLTFSPSRAEFLHDVKDSGDQRTMSLISTLLMVTQALKKNIPKEIALMSGGEYAPFTRDKGFEDRIDEMSKHVRNRYMLSFTPTDPTPGLHTLHVRLTQDYGAHVVARENYWAAGDQ</sequence>
<reference evidence="2" key="1">
    <citation type="journal article" date="2019" name="Int. J. Syst. Evol. Microbiol.">
        <title>The Global Catalogue of Microorganisms (GCM) 10K type strain sequencing project: providing services to taxonomists for standard genome sequencing and annotation.</title>
        <authorList>
            <consortium name="The Broad Institute Genomics Platform"/>
            <consortium name="The Broad Institute Genome Sequencing Center for Infectious Disease"/>
            <person name="Wu L."/>
            <person name="Ma J."/>
        </authorList>
    </citation>
    <scope>NUCLEOTIDE SEQUENCE [LARGE SCALE GENOMIC DNA]</scope>
    <source>
        <strain evidence="2">JCM 4087</strain>
    </source>
</reference>
<accession>A0ABW1EHD7</accession>
<dbReference type="SUPFAM" id="SSF53300">
    <property type="entry name" value="vWA-like"/>
    <property type="match status" value="1"/>
</dbReference>
<evidence type="ECO:0000313" key="1">
    <source>
        <dbReference type="EMBL" id="MFC5863409.1"/>
    </source>
</evidence>
<evidence type="ECO:0000313" key="2">
    <source>
        <dbReference type="Proteomes" id="UP001596091"/>
    </source>
</evidence>
<gene>
    <name evidence="1" type="ORF">ACFPT7_13980</name>
</gene>
<dbReference type="InterPro" id="IPR017802">
    <property type="entry name" value="VWFA-rel_acidobac-type"/>
</dbReference>
<dbReference type="EMBL" id="JBHSPH010000004">
    <property type="protein sequence ID" value="MFC5863409.1"/>
    <property type="molecule type" value="Genomic_DNA"/>
</dbReference>
<proteinExistence type="predicted"/>
<comment type="caution">
    <text evidence="1">The sequence shown here is derived from an EMBL/GenBank/DDBJ whole genome shotgun (WGS) entry which is preliminary data.</text>
</comment>